<gene>
    <name evidence="2" type="ORF">SAMN05216551_107178</name>
</gene>
<protein>
    <submittedName>
        <fullName evidence="2">Uncharacterized protein</fullName>
    </submittedName>
</protein>
<feature type="region of interest" description="Disordered" evidence="1">
    <location>
        <begin position="182"/>
        <end position="205"/>
    </location>
</feature>
<evidence type="ECO:0000256" key="1">
    <source>
        <dbReference type="SAM" id="MobiDB-lite"/>
    </source>
</evidence>
<dbReference type="OrthoDB" id="8612860at2"/>
<accession>A0A1H2PQY6</accession>
<dbReference type="Proteomes" id="UP000243719">
    <property type="component" value="Unassembled WGS sequence"/>
</dbReference>
<proteinExistence type="predicted"/>
<reference evidence="3" key="1">
    <citation type="submission" date="2016-09" db="EMBL/GenBank/DDBJ databases">
        <authorList>
            <person name="Varghese N."/>
            <person name="Submissions S."/>
        </authorList>
    </citation>
    <scope>NUCLEOTIDE SEQUENCE [LARGE SCALE GENOMIC DNA]</scope>
    <source>
        <strain evidence="3">JS23</strain>
    </source>
</reference>
<evidence type="ECO:0000313" key="2">
    <source>
        <dbReference type="EMBL" id="SDV49242.1"/>
    </source>
</evidence>
<dbReference type="AlphaFoldDB" id="A0A1H2PQY6"/>
<dbReference type="RefSeq" id="WP_091909031.1">
    <property type="nucleotide sequence ID" value="NZ_FNLO01000007.1"/>
</dbReference>
<dbReference type="EMBL" id="FNLO01000007">
    <property type="protein sequence ID" value="SDV49242.1"/>
    <property type="molecule type" value="Genomic_DNA"/>
</dbReference>
<keyword evidence="3" id="KW-1185">Reference proteome</keyword>
<organism evidence="2 3">
    <name type="scientific">Chitinasiproducens palmae</name>
    <dbReference type="NCBI Taxonomy" id="1770053"/>
    <lineage>
        <taxon>Bacteria</taxon>
        <taxon>Pseudomonadati</taxon>
        <taxon>Pseudomonadota</taxon>
        <taxon>Betaproteobacteria</taxon>
        <taxon>Burkholderiales</taxon>
        <taxon>Burkholderiaceae</taxon>
        <taxon>Chitinasiproducens</taxon>
    </lineage>
</organism>
<dbReference type="STRING" id="1770053.SAMN05216551_107178"/>
<evidence type="ECO:0000313" key="3">
    <source>
        <dbReference type="Proteomes" id="UP000243719"/>
    </source>
</evidence>
<name>A0A1H2PQY6_9BURK</name>
<sequence>MYALNTTAARQAEQRGGRVTEIGKYLGRFSRAEDMTSQKGTRGIDFQFETHDKQSAYFTIWTINAEGKELYGFKHLQALMTCLGLRNIKPGQQIVKKYDRDAEEMQDVMANVFPDLMDRDIGILFETEDYEKKDGTVGTRVVPAFFFQADTELVASEILDRRTQPLKLAGLVQQLKHRPLKATANRSASQHAGGGFDATDDDIPF</sequence>